<keyword evidence="9" id="KW-1185">Reference proteome</keyword>
<dbReference type="GO" id="GO:0046982">
    <property type="term" value="F:protein heterodimerization activity"/>
    <property type="evidence" value="ECO:0007669"/>
    <property type="project" value="UniProtKB-ARBA"/>
</dbReference>
<dbReference type="CDD" id="cd14702">
    <property type="entry name" value="bZIP_plant_GBF1"/>
    <property type="match status" value="1"/>
</dbReference>
<feature type="domain" description="BZIP" evidence="7">
    <location>
        <begin position="34"/>
        <end position="97"/>
    </location>
</feature>
<organism evidence="8 9">
    <name type="scientific">Canna indica</name>
    <name type="common">Indian-shot</name>
    <dbReference type="NCBI Taxonomy" id="4628"/>
    <lineage>
        <taxon>Eukaryota</taxon>
        <taxon>Viridiplantae</taxon>
        <taxon>Streptophyta</taxon>
        <taxon>Embryophyta</taxon>
        <taxon>Tracheophyta</taxon>
        <taxon>Spermatophyta</taxon>
        <taxon>Magnoliopsida</taxon>
        <taxon>Liliopsida</taxon>
        <taxon>Zingiberales</taxon>
        <taxon>Cannaceae</taxon>
        <taxon>Canna</taxon>
    </lineage>
</organism>
<evidence type="ECO:0000256" key="6">
    <source>
        <dbReference type="SAM" id="MobiDB-lite"/>
    </source>
</evidence>
<evidence type="ECO:0000313" key="8">
    <source>
        <dbReference type="EMBL" id="WOK97073.1"/>
    </source>
</evidence>
<dbReference type="Proteomes" id="UP001327560">
    <property type="component" value="Chromosome 2"/>
</dbReference>
<keyword evidence="3" id="KW-0238">DNA-binding</keyword>
<proteinExistence type="predicted"/>
<dbReference type="Gene3D" id="1.20.5.170">
    <property type="match status" value="1"/>
</dbReference>
<dbReference type="PANTHER" id="PTHR45764">
    <property type="entry name" value="BZIP TRANSCRIPTION FACTOR 44"/>
    <property type="match status" value="1"/>
</dbReference>
<reference evidence="8 9" key="1">
    <citation type="submission" date="2023-10" db="EMBL/GenBank/DDBJ databases">
        <title>Chromosome-scale genome assembly provides insights into flower coloration mechanisms of Canna indica.</title>
        <authorList>
            <person name="Li C."/>
        </authorList>
    </citation>
    <scope>NUCLEOTIDE SEQUENCE [LARGE SCALE GENOMIC DNA]</scope>
    <source>
        <tissue evidence="8">Flower</tissue>
    </source>
</reference>
<keyword evidence="2" id="KW-0805">Transcription regulation</keyword>
<dbReference type="SMART" id="SM00338">
    <property type="entry name" value="BRLZ"/>
    <property type="match status" value="1"/>
</dbReference>
<evidence type="ECO:0000313" key="9">
    <source>
        <dbReference type="Proteomes" id="UP001327560"/>
    </source>
</evidence>
<dbReference type="PROSITE" id="PS50217">
    <property type="entry name" value="BZIP"/>
    <property type="match status" value="1"/>
</dbReference>
<protein>
    <recommendedName>
        <fullName evidence="7">BZIP domain-containing protein</fullName>
    </recommendedName>
</protein>
<keyword evidence="4" id="KW-0804">Transcription</keyword>
<dbReference type="GO" id="GO:0003700">
    <property type="term" value="F:DNA-binding transcription factor activity"/>
    <property type="evidence" value="ECO:0007669"/>
    <property type="project" value="InterPro"/>
</dbReference>
<feature type="region of interest" description="Disordered" evidence="6">
    <location>
        <begin position="15"/>
        <end position="55"/>
    </location>
</feature>
<dbReference type="SUPFAM" id="SSF57959">
    <property type="entry name" value="Leucine zipper domain"/>
    <property type="match status" value="1"/>
</dbReference>
<accession>A0AAQ3Q438</accession>
<dbReference type="AlphaFoldDB" id="A0AAQ3Q438"/>
<dbReference type="InterPro" id="IPR004827">
    <property type="entry name" value="bZIP"/>
</dbReference>
<dbReference type="InterPro" id="IPR046347">
    <property type="entry name" value="bZIP_sf"/>
</dbReference>
<evidence type="ECO:0000256" key="4">
    <source>
        <dbReference type="ARBA" id="ARBA00023163"/>
    </source>
</evidence>
<dbReference type="InterPro" id="IPR045314">
    <property type="entry name" value="bZIP_plant_GBF1"/>
</dbReference>
<sequence>MLSLDDLLDLSWFDAEPSPSPPTPAVPVSISASEQRRLRRKISNRESARRCRMRKQRHLEDLRAESTRLRSKNRDLSARVAAVATRCLLLRRANGRLRAESVVLRRRLAELRRLVLLQKLLMAVPSAVGAARGGAFGGFTC</sequence>
<keyword evidence="5" id="KW-0539">Nucleus</keyword>
<dbReference type="PROSITE" id="PS00036">
    <property type="entry name" value="BZIP_BASIC"/>
    <property type="match status" value="1"/>
</dbReference>
<dbReference type="GO" id="GO:0005634">
    <property type="term" value="C:nucleus"/>
    <property type="evidence" value="ECO:0007669"/>
    <property type="project" value="UniProtKB-SubCell"/>
</dbReference>
<dbReference type="FunFam" id="1.20.5.170:FF:000020">
    <property type="entry name" value="BZIP transcription factor"/>
    <property type="match status" value="1"/>
</dbReference>
<gene>
    <name evidence="8" type="ORF">Cni_G05781</name>
</gene>
<dbReference type="PANTHER" id="PTHR45764:SF21">
    <property type="entry name" value="OS03G0770000 PROTEIN"/>
    <property type="match status" value="1"/>
</dbReference>
<evidence type="ECO:0000256" key="1">
    <source>
        <dbReference type="ARBA" id="ARBA00004123"/>
    </source>
</evidence>
<evidence type="ECO:0000259" key="7">
    <source>
        <dbReference type="PROSITE" id="PS50217"/>
    </source>
</evidence>
<dbReference type="EMBL" id="CP136891">
    <property type="protein sequence ID" value="WOK97073.1"/>
    <property type="molecule type" value="Genomic_DNA"/>
</dbReference>
<evidence type="ECO:0000256" key="5">
    <source>
        <dbReference type="ARBA" id="ARBA00023242"/>
    </source>
</evidence>
<evidence type="ECO:0000256" key="2">
    <source>
        <dbReference type="ARBA" id="ARBA00023015"/>
    </source>
</evidence>
<comment type="subcellular location">
    <subcellularLocation>
        <location evidence="1">Nucleus</location>
    </subcellularLocation>
</comment>
<dbReference type="GO" id="GO:0045893">
    <property type="term" value="P:positive regulation of DNA-templated transcription"/>
    <property type="evidence" value="ECO:0007669"/>
    <property type="project" value="TreeGrafter"/>
</dbReference>
<dbReference type="GO" id="GO:0000976">
    <property type="term" value="F:transcription cis-regulatory region binding"/>
    <property type="evidence" value="ECO:0007669"/>
    <property type="project" value="TreeGrafter"/>
</dbReference>
<dbReference type="Pfam" id="PF00170">
    <property type="entry name" value="bZIP_1"/>
    <property type="match status" value="1"/>
</dbReference>
<name>A0AAQ3Q438_9LILI</name>
<evidence type="ECO:0000256" key="3">
    <source>
        <dbReference type="ARBA" id="ARBA00023125"/>
    </source>
</evidence>